<dbReference type="OrthoDB" id="4139633at2759"/>
<evidence type="ECO:0008006" key="3">
    <source>
        <dbReference type="Google" id="ProtNLM"/>
    </source>
</evidence>
<keyword evidence="2" id="KW-1185">Reference proteome</keyword>
<evidence type="ECO:0000313" key="1">
    <source>
        <dbReference type="EMBL" id="OAG45252.1"/>
    </source>
</evidence>
<proteinExistence type="predicted"/>
<evidence type="ECO:0000313" key="2">
    <source>
        <dbReference type="Proteomes" id="UP000077002"/>
    </source>
</evidence>
<name>A0A177FPI0_9EURO</name>
<protein>
    <recommendedName>
        <fullName evidence="3">Peptidase S1 domain-containing protein</fullName>
    </recommendedName>
</protein>
<gene>
    <name evidence="1" type="ORF">AYO21_00600</name>
</gene>
<reference evidence="1 2" key="1">
    <citation type="submission" date="2016-03" db="EMBL/GenBank/DDBJ databases">
        <title>Draft genome sequence of the Fonsecaea monophora CBS 269.37.</title>
        <authorList>
            <person name="Bombassaro A."/>
            <person name="Vinicius W.A."/>
            <person name="De Hoog S."/>
            <person name="Sun J."/>
            <person name="Souza E.M."/>
            <person name="Raittz R.T."/>
            <person name="Costa F."/>
            <person name="Leao A.C."/>
            <person name="Tadra-Sfeir M.Z."/>
            <person name="Baura V."/>
            <person name="Balsanelli E."/>
            <person name="Pedrosa F.O."/>
            <person name="Moreno L.F."/>
            <person name="Steffens M.B."/>
            <person name="Xi L."/>
            <person name="Bocca A.L."/>
            <person name="Felipe M.S."/>
            <person name="Teixeira M."/>
            <person name="Telles Filho F.Q."/>
            <person name="Azevedo C.M."/>
            <person name="Gomes R."/>
            <person name="Vicente V.A."/>
        </authorList>
    </citation>
    <scope>NUCLEOTIDE SEQUENCE [LARGE SCALE GENOMIC DNA]</scope>
    <source>
        <strain evidence="1 2">CBS 269.37</strain>
    </source>
</reference>
<dbReference type="Proteomes" id="UP000077002">
    <property type="component" value="Unassembled WGS sequence"/>
</dbReference>
<dbReference type="RefSeq" id="XP_022517204.1">
    <property type="nucleotide sequence ID" value="XM_022650590.1"/>
</dbReference>
<comment type="caution">
    <text evidence="1">The sequence shown here is derived from an EMBL/GenBank/DDBJ whole genome shotgun (WGS) entry which is preliminary data.</text>
</comment>
<sequence>MATGKLYATVWLGETATFSEVFMSGFWLDGDKFLTCAHLLDTIEGTNISRTLKLLQDPTPTTRAAFVNVSRVSRDHDYTVYLIHHDRASDLAVFRLKPDAGKEKGQPPHSVDLTSLVSIYAGEPFNESNPLSSEATLYPELFAAYYPGMQCTVTEAHLNQDRKAGAQAANVEDAWDWMSRETIRRAKENGKHCVTKSIKYAETFAANTRSVAFGRIITSASSPVLTQEPSSMTHLKNCDIVGYWGCSGGMVCQYRIAGNGFEPKVVGLFHGEDTDNSCNNILVFTPAGTKAFANLEHTRQVKAFHDNKGRPNTMRIRLHIRPKELRKCH</sequence>
<dbReference type="EMBL" id="LVKK01000002">
    <property type="protein sequence ID" value="OAG45252.1"/>
    <property type="molecule type" value="Genomic_DNA"/>
</dbReference>
<accession>A0A177FPI0</accession>
<organism evidence="1 2">
    <name type="scientific">Fonsecaea monophora</name>
    <dbReference type="NCBI Taxonomy" id="254056"/>
    <lineage>
        <taxon>Eukaryota</taxon>
        <taxon>Fungi</taxon>
        <taxon>Dikarya</taxon>
        <taxon>Ascomycota</taxon>
        <taxon>Pezizomycotina</taxon>
        <taxon>Eurotiomycetes</taxon>
        <taxon>Chaetothyriomycetidae</taxon>
        <taxon>Chaetothyriales</taxon>
        <taxon>Herpotrichiellaceae</taxon>
        <taxon>Fonsecaea</taxon>
    </lineage>
</organism>
<dbReference type="GeneID" id="34595782"/>
<dbReference type="InterPro" id="IPR009003">
    <property type="entry name" value="Peptidase_S1_PA"/>
</dbReference>
<dbReference type="SUPFAM" id="SSF50494">
    <property type="entry name" value="Trypsin-like serine proteases"/>
    <property type="match status" value="1"/>
</dbReference>
<dbReference type="AlphaFoldDB" id="A0A177FPI0"/>